<comment type="caution">
    <text evidence="10">The sequence shown here is derived from an EMBL/GenBank/DDBJ whole genome shotgun (WGS) entry which is preliminary data.</text>
</comment>
<evidence type="ECO:0000256" key="5">
    <source>
        <dbReference type="ARBA" id="ARBA00022840"/>
    </source>
</evidence>
<accession>A0A1R3GFJ2</accession>
<evidence type="ECO:0000259" key="9">
    <source>
        <dbReference type="PROSITE" id="PS50011"/>
    </source>
</evidence>
<evidence type="ECO:0000313" key="11">
    <source>
        <dbReference type="Proteomes" id="UP000188268"/>
    </source>
</evidence>
<evidence type="ECO:0000256" key="6">
    <source>
        <dbReference type="PROSITE-ProRule" id="PRU10141"/>
    </source>
</evidence>
<keyword evidence="1 7" id="KW-0723">Serine/threonine-protein kinase</keyword>
<dbReference type="PRINTS" id="PR00109">
    <property type="entry name" value="TYRKINASE"/>
</dbReference>
<gene>
    <name evidence="10" type="ORF">CCACVL1_26214</name>
</gene>
<name>A0A1R3GFJ2_COCAP</name>
<keyword evidence="5 6" id="KW-0067">ATP-binding</keyword>
<dbReference type="InterPro" id="IPR001245">
    <property type="entry name" value="Ser-Thr/Tyr_kinase_cat_dom"/>
</dbReference>
<dbReference type="Proteomes" id="UP000188268">
    <property type="component" value="Unassembled WGS sequence"/>
</dbReference>
<dbReference type="GO" id="GO:0005524">
    <property type="term" value="F:ATP binding"/>
    <property type="evidence" value="ECO:0007669"/>
    <property type="project" value="UniProtKB-UniRule"/>
</dbReference>
<evidence type="ECO:0000256" key="4">
    <source>
        <dbReference type="ARBA" id="ARBA00022777"/>
    </source>
</evidence>
<dbReference type="Gramene" id="OMO56858">
    <property type="protein sequence ID" value="OMO56858"/>
    <property type="gene ID" value="CCACVL1_26214"/>
</dbReference>
<feature type="region of interest" description="Disordered" evidence="8">
    <location>
        <begin position="343"/>
        <end position="362"/>
    </location>
</feature>
<dbReference type="InterPro" id="IPR008271">
    <property type="entry name" value="Ser/Thr_kinase_AS"/>
</dbReference>
<dbReference type="OrthoDB" id="4062651at2759"/>
<keyword evidence="11" id="KW-1185">Reference proteome</keyword>
<evidence type="ECO:0000256" key="7">
    <source>
        <dbReference type="RuleBase" id="RU000304"/>
    </source>
</evidence>
<dbReference type="CDD" id="cd13999">
    <property type="entry name" value="STKc_MAP3K-like"/>
    <property type="match status" value="1"/>
</dbReference>
<dbReference type="Gene3D" id="1.10.510.10">
    <property type="entry name" value="Transferase(Phosphotransferase) domain 1"/>
    <property type="match status" value="1"/>
</dbReference>
<evidence type="ECO:0000256" key="1">
    <source>
        <dbReference type="ARBA" id="ARBA00022527"/>
    </source>
</evidence>
<dbReference type="STRING" id="210143.A0A1R3GFJ2"/>
<dbReference type="OMA" id="MNMIVPF"/>
<keyword evidence="2" id="KW-0808">Transferase</keyword>
<protein>
    <recommendedName>
        <fullName evidence="9">Protein kinase domain-containing protein</fullName>
    </recommendedName>
</protein>
<dbReference type="PROSITE" id="PS00108">
    <property type="entry name" value="PROTEIN_KINASE_ST"/>
    <property type="match status" value="1"/>
</dbReference>
<dbReference type="PANTHER" id="PTHR44329:SF84">
    <property type="entry name" value="PROTEIN KINASE LIKE PROTEIN"/>
    <property type="match status" value="1"/>
</dbReference>
<dbReference type="InterPro" id="IPR011009">
    <property type="entry name" value="Kinase-like_dom_sf"/>
</dbReference>
<evidence type="ECO:0000256" key="2">
    <source>
        <dbReference type="ARBA" id="ARBA00022679"/>
    </source>
</evidence>
<feature type="domain" description="Protein kinase" evidence="9">
    <location>
        <begin position="66"/>
        <end position="328"/>
    </location>
</feature>
<evidence type="ECO:0000313" key="10">
    <source>
        <dbReference type="EMBL" id="OMO56858.1"/>
    </source>
</evidence>
<proteinExistence type="inferred from homology"/>
<keyword evidence="4" id="KW-0418">Kinase</keyword>
<dbReference type="Pfam" id="PF07714">
    <property type="entry name" value="PK_Tyr_Ser-Thr"/>
    <property type="match status" value="1"/>
</dbReference>
<dbReference type="SUPFAM" id="SSF56112">
    <property type="entry name" value="Protein kinase-like (PK-like)"/>
    <property type="match status" value="1"/>
</dbReference>
<dbReference type="EMBL" id="AWWV01014447">
    <property type="protein sequence ID" value="OMO56858.1"/>
    <property type="molecule type" value="Genomic_DNA"/>
</dbReference>
<dbReference type="InterPro" id="IPR017441">
    <property type="entry name" value="Protein_kinase_ATP_BS"/>
</dbReference>
<dbReference type="AlphaFoldDB" id="A0A1R3GFJ2"/>
<dbReference type="PROSITE" id="PS00107">
    <property type="entry name" value="PROTEIN_KINASE_ATP"/>
    <property type="match status" value="1"/>
</dbReference>
<dbReference type="InterPro" id="IPR051681">
    <property type="entry name" value="Ser/Thr_Kinases-Pseudokinases"/>
</dbReference>
<evidence type="ECO:0000256" key="8">
    <source>
        <dbReference type="SAM" id="MobiDB-lite"/>
    </source>
</evidence>
<organism evidence="10 11">
    <name type="scientific">Corchorus capsularis</name>
    <name type="common">Jute</name>
    <dbReference type="NCBI Taxonomy" id="210143"/>
    <lineage>
        <taxon>Eukaryota</taxon>
        <taxon>Viridiplantae</taxon>
        <taxon>Streptophyta</taxon>
        <taxon>Embryophyta</taxon>
        <taxon>Tracheophyta</taxon>
        <taxon>Spermatophyta</taxon>
        <taxon>Magnoliopsida</taxon>
        <taxon>eudicotyledons</taxon>
        <taxon>Gunneridae</taxon>
        <taxon>Pentapetalae</taxon>
        <taxon>rosids</taxon>
        <taxon>malvids</taxon>
        <taxon>Malvales</taxon>
        <taxon>Malvaceae</taxon>
        <taxon>Grewioideae</taxon>
        <taxon>Apeibeae</taxon>
        <taxon>Corchorus</taxon>
    </lineage>
</organism>
<dbReference type="FunFam" id="3.30.200.20:FF:000180">
    <property type="entry name" value="serine/threonine-protein kinase STY46-like"/>
    <property type="match status" value="1"/>
</dbReference>
<keyword evidence="3 6" id="KW-0547">Nucleotide-binding</keyword>
<reference evidence="10 11" key="1">
    <citation type="submission" date="2013-09" db="EMBL/GenBank/DDBJ databases">
        <title>Corchorus capsularis genome sequencing.</title>
        <authorList>
            <person name="Alam M."/>
            <person name="Haque M.S."/>
            <person name="Islam M.S."/>
            <person name="Emdad E.M."/>
            <person name="Islam M.M."/>
            <person name="Ahmed B."/>
            <person name="Halim A."/>
            <person name="Hossen Q.M.M."/>
            <person name="Hossain M.Z."/>
            <person name="Ahmed R."/>
            <person name="Khan M.M."/>
            <person name="Islam R."/>
            <person name="Rashid M.M."/>
            <person name="Khan S.A."/>
            <person name="Rahman M.S."/>
            <person name="Alam M."/>
        </authorList>
    </citation>
    <scope>NUCLEOTIDE SEQUENCE [LARGE SCALE GENOMIC DNA]</scope>
    <source>
        <strain evidence="11">cv. CVL-1</strain>
        <tissue evidence="10">Whole seedling</tissue>
    </source>
</reference>
<sequence length="382" mass="42958">MDARENADLLPFPLNHLSNTLSRLTSFYKDDDDVEHHHEEEEDEMDNSFVFQIDQNLLIDPSLLSIDSDTMIGEGSYSTVHKGLYQNKAVAVKIIQPSHASAVTREHKEKFQREVLMLSKMDHENIVKFIGATLEPSLMIVTELMEGKTLQKYLWSVRPQPLGLKRSITLALDISRAMEYLHANGIIHRDLKPSNLLLTADRTKLKLADFGLAREEDTDGMTCEAGTLRWMAPELYSRDPLPVGAKKHYDHKVDVYSFSLVLWELLTNKAPFKGTHSVSAAYAASKNVRPSVEELPEEMASLLQSSWAADPKSRPEFKEVTAALTDFLVTLCLTVETKPPKIAEIMDRSDPSPTEEDAARGSRKHKASGVFLACWEDCLSCD</sequence>
<feature type="binding site" evidence="6">
    <location>
        <position position="93"/>
    </location>
    <ligand>
        <name>ATP</name>
        <dbReference type="ChEBI" id="CHEBI:30616"/>
    </ligand>
</feature>
<dbReference type="InterPro" id="IPR000719">
    <property type="entry name" value="Prot_kinase_dom"/>
</dbReference>
<dbReference type="PROSITE" id="PS50011">
    <property type="entry name" value="PROTEIN_KINASE_DOM"/>
    <property type="match status" value="1"/>
</dbReference>
<dbReference type="GO" id="GO:0004674">
    <property type="term" value="F:protein serine/threonine kinase activity"/>
    <property type="evidence" value="ECO:0007669"/>
    <property type="project" value="UniProtKB-KW"/>
</dbReference>
<dbReference type="PANTHER" id="PTHR44329">
    <property type="entry name" value="SERINE/THREONINE-PROTEIN KINASE TNNI3K-RELATED"/>
    <property type="match status" value="1"/>
</dbReference>
<dbReference type="SMART" id="SM00220">
    <property type="entry name" value="S_TKc"/>
    <property type="match status" value="1"/>
</dbReference>
<evidence type="ECO:0000256" key="3">
    <source>
        <dbReference type="ARBA" id="ARBA00022741"/>
    </source>
</evidence>
<comment type="similarity">
    <text evidence="7">Belongs to the protein kinase superfamily.</text>
</comment>